<dbReference type="GO" id="GO:0005886">
    <property type="term" value="C:plasma membrane"/>
    <property type="evidence" value="ECO:0007669"/>
    <property type="project" value="UniProtKB-SubCell"/>
</dbReference>
<evidence type="ECO:0000256" key="1">
    <source>
        <dbReference type="ARBA" id="ARBA00000085"/>
    </source>
</evidence>
<accession>A0A3M8BVK9</accession>
<dbReference type="SMART" id="SM00448">
    <property type="entry name" value="REC"/>
    <property type="match status" value="1"/>
</dbReference>
<feature type="domain" description="Response regulatory" evidence="16">
    <location>
        <begin position="833"/>
        <end position="947"/>
    </location>
</feature>
<keyword evidence="5 12" id="KW-0597">Phosphoprotein</keyword>
<dbReference type="InterPro" id="IPR036890">
    <property type="entry name" value="HATPase_C_sf"/>
</dbReference>
<dbReference type="Pfam" id="PF00672">
    <property type="entry name" value="HAMP"/>
    <property type="match status" value="1"/>
</dbReference>
<dbReference type="FunFam" id="3.30.565.10:FF:000006">
    <property type="entry name" value="Sensor histidine kinase WalK"/>
    <property type="match status" value="1"/>
</dbReference>
<dbReference type="GO" id="GO:0000155">
    <property type="term" value="F:phosphorelay sensor kinase activity"/>
    <property type="evidence" value="ECO:0007669"/>
    <property type="project" value="InterPro"/>
</dbReference>
<dbReference type="SMART" id="SM00387">
    <property type="entry name" value="HATPase_c"/>
    <property type="match status" value="1"/>
</dbReference>
<evidence type="ECO:0000256" key="6">
    <source>
        <dbReference type="ARBA" id="ARBA00022679"/>
    </source>
</evidence>
<dbReference type="InterPro" id="IPR011006">
    <property type="entry name" value="CheY-like_superfamily"/>
</dbReference>
<dbReference type="FunFam" id="1.10.287.130:FF:000001">
    <property type="entry name" value="Two-component sensor histidine kinase"/>
    <property type="match status" value="1"/>
</dbReference>
<dbReference type="SUPFAM" id="SSF55785">
    <property type="entry name" value="PYP-like sensor domain (PAS domain)"/>
    <property type="match status" value="1"/>
</dbReference>
<sequence length="969" mass="109853">MTYSQQLRRKSITRRFMSMMLIFLFLLIAGASIVLYMNYSAFSHYQTAIKNSMEKQKLIDQLVDHTSLIFFRARGYYAFLNESEYNELFNEKRQVEALIQSFNQLPLNTQEAAMVQQIEEFVDDFFTDIFPLASSYARAGDYESLRKLSSSGINEEVNDLIRYASAYQIQSQQLLTDQNRTLFANLSRQSSWFLLYIVLVLIIALYVAHRTSRDIGVPLGRISTQAERFAQGEAVHLQDLDRTDEIGTLARSLDYSMRQIQAKEEVLVAQNEELQAQQDELMMQQEDLQDALAQMEAKERYLQKRNQIIQSLSNTLNKQELLHSIVINTTQAMNADKGIVVLLNDERDSATLGLSSESFASFQEGFEHGPLVRLQETGMPYLLTRESTMSERSFYEGHSMTAELYIPVLNATDQVVACIVFARIDRTFSPQDIETATGLAKQISLSLDKLAMYEEAEKQRQMTQDMLDTIQEGVQLIDLQGNTLQVNRTFCEFLGYDQSSTLPHTQLEDFLARLEMLAEDHERVTQFVKAAVRNEGLLPASSFVFAITYPQRRQIQLYAEPLYRSQEKWSTLLVYRDITREYEIDRMKSEFVSTVSHELRTPLASVLGFAELMLNKELKPERQQRYVSAIYQEAKRLTALINDFLDLQRMESGLQSYQREPVAIDSLVQEVFALYQVQSSRHTFALDLQTPQVLVEGDRNKLRQVMTNLISNAVKYSPLGGEVRVTCREDGVRLLIDVADKGLGIPSDALPNLFTKFYRVDNSDRREIGGTGLGLAIVSEIVAMHQGEIAVASESGRGSTFTVSLPLFQQPTVQRSDSLGSEVSLSGTPEKGQVVIIEDDPNLSELLREELIGSGFTVHSYSQVNQALGAIEELKPDAVVLDLVLKDGENGWEVIERMQMRPELQTIPIIISSAFEEQKKAFDLGAVRYLTKPYHPDSLSKAILLAIADAEAGGQILIPDHEQEKSRGE</sequence>
<evidence type="ECO:0000259" key="16">
    <source>
        <dbReference type="PROSITE" id="PS50110"/>
    </source>
</evidence>
<dbReference type="GO" id="GO:0009927">
    <property type="term" value="F:histidine phosphotransfer kinase activity"/>
    <property type="evidence" value="ECO:0007669"/>
    <property type="project" value="TreeGrafter"/>
</dbReference>
<dbReference type="Pfam" id="PF02518">
    <property type="entry name" value="HATPase_c"/>
    <property type="match status" value="1"/>
</dbReference>
<dbReference type="NCBIfam" id="TIGR00229">
    <property type="entry name" value="sensory_box"/>
    <property type="match status" value="1"/>
</dbReference>
<feature type="coiled-coil region" evidence="13">
    <location>
        <begin position="257"/>
        <end position="305"/>
    </location>
</feature>
<keyword evidence="13" id="KW-0175">Coiled coil</keyword>
<evidence type="ECO:0000259" key="18">
    <source>
        <dbReference type="PROSITE" id="PS50885"/>
    </source>
</evidence>
<dbReference type="SMART" id="SM00091">
    <property type="entry name" value="PAS"/>
    <property type="match status" value="1"/>
</dbReference>
<dbReference type="InterPro" id="IPR003660">
    <property type="entry name" value="HAMP_dom"/>
</dbReference>
<dbReference type="InterPro" id="IPR035965">
    <property type="entry name" value="PAS-like_dom_sf"/>
</dbReference>
<dbReference type="SUPFAM" id="SSF52172">
    <property type="entry name" value="CheY-like"/>
    <property type="match status" value="1"/>
</dbReference>
<dbReference type="PROSITE" id="PS50885">
    <property type="entry name" value="HAMP"/>
    <property type="match status" value="1"/>
</dbReference>
<organism evidence="19 20">
    <name type="scientific">Brevibacillus panacihumi</name>
    <dbReference type="NCBI Taxonomy" id="497735"/>
    <lineage>
        <taxon>Bacteria</taxon>
        <taxon>Bacillati</taxon>
        <taxon>Bacillota</taxon>
        <taxon>Bacilli</taxon>
        <taxon>Bacillales</taxon>
        <taxon>Paenibacillaceae</taxon>
        <taxon>Brevibacillus</taxon>
    </lineage>
</organism>
<dbReference type="CDD" id="cd00082">
    <property type="entry name" value="HisKA"/>
    <property type="match status" value="1"/>
</dbReference>
<dbReference type="PRINTS" id="PR00344">
    <property type="entry name" value="BCTRLSENSOR"/>
</dbReference>
<dbReference type="SUPFAM" id="SSF55874">
    <property type="entry name" value="ATPase domain of HSP90 chaperone/DNA topoisomerase II/histidine kinase"/>
    <property type="match status" value="1"/>
</dbReference>
<dbReference type="Proteomes" id="UP000281915">
    <property type="component" value="Unassembled WGS sequence"/>
</dbReference>
<evidence type="ECO:0000313" key="20">
    <source>
        <dbReference type="Proteomes" id="UP000281915"/>
    </source>
</evidence>
<evidence type="ECO:0000256" key="11">
    <source>
        <dbReference type="ARBA" id="ARBA00023136"/>
    </source>
</evidence>
<dbReference type="PROSITE" id="PS50109">
    <property type="entry name" value="HIS_KIN"/>
    <property type="match status" value="1"/>
</dbReference>
<evidence type="ECO:0000256" key="12">
    <source>
        <dbReference type="PROSITE-ProRule" id="PRU00169"/>
    </source>
</evidence>
<feature type="transmembrane region" description="Helical" evidence="14">
    <location>
        <begin position="190"/>
        <end position="208"/>
    </location>
</feature>
<dbReference type="SUPFAM" id="SSF47384">
    <property type="entry name" value="Homodimeric domain of signal transducing histidine kinase"/>
    <property type="match status" value="1"/>
</dbReference>
<keyword evidence="14" id="KW-0812">Transmembrane</keyword>
<dbReference type="Pfam" id="PF13188">
    <property type="entry name" value="PAS_8"/>
    <property type="match status" value="1"/>
</dbReference>
<dbReference type="InterPro" id="IPR004358">
    <property type="entry name" value="Sig_transdc_His_kin-like_C"/>
</dbReference>
<dbReference type="EMBL" id="RHHT01000091">
    <property type="protein sequence ID" value="RNB67470.1"/>
    <property type="molecule type" value="Genomic_DNA"/>
</dbReference>
<dbReference type="Gene3D" id="3.30.450.40">
    <property type="match status" value="1"/>
</dbReference>
<keyword evidence="7" id="KW-0547">Nucleotide-binding</keyword>
<name>A0A3M8BVK9_9BACL</name>
<evidence type="ECO:0000259" key="15">
    <source>
        <dbReference type="PROSITE" id="PS50109"/>
    </source>
</evidence>
<feature type="domain" description="Histidine kinase" evidence="15">
    <location>
        <begin position="594"/>
        <end position="809"/>
    </location>
</feature>
<dbReference type="Gene3D" id="3.30.450.20">
    <property type="entry name" value="PAS domain"/>
    <property type="match status" value="1"/>
</dbReference>
<dbReference type="InterPro" id="IPR036097">
    <property type="entry name" value="HisK_dim/P_sf"/>
</dbReference>
<evidence type="ECO:0000256" key="5">
    <source>
        <dbReference type="ARBA" id="ARBA00022553"/>
    </source>
</evidence>
<dbReference type="Gene3D" id="1.10.287.130">
    <property type="match status" value="1"/>
</dbReference>
<dbReference type="PANTHER" id="PTHR43047">
    <property type="entry name" value="TWO-COMPONENT HISTIDINE PROTEIN KINASE"/>
    <property type="match status" value="1"/>
</dbReference>
<keyword evidence="8" id="KW-0418">Kinase</keyword>
<keyword evidence="10" id="KW-0902">Two-component regulatory system</keyword>
<evidence type="ECO:0000256" key="9">
    <source>
        <dbReference type="ARBA" id="ARBA00022840"/>
    </source>
</evidence>
<evidence type="ECO:0000313" key="19">
    <source>
        <dbReference type="EMBL" id="RNB67470.1"/>
    </source>
</evidence>
<dbReference type="SMART" id="SM00388">
    <property type="entry name" value="HisKA"/>
    <property type="match status" value="1"/>
</dbReference>
<dbReference type="RefSeq" id="WP_122915805.1">
    <property type="nucleotide sequence ID" value="NZ_RHHT01000091.1"/>
</dbReference>
<dbReference type="PROSITE" id="PS50110">
    <property type="entry name" value="RESPONSE_REGULATORY"/>
    <property type="match status" value="1"/>
</dbReference>
<comment type="caution">
    <text evidence="19">The sequence shown here is derived from an EMBL/GenBank/DDBJ whole genome shotgun (WGS) entry which is preliminary data.</text>
</comment>
<dbReference type="Gene3D" id="3.40.50.2300">
    <property type="match status" value="1"/>
</dbReference>
<protein>
    <recommendedName>
        <fullName evidence="3">histidine kinase</fullName>
        <ecNumber evidence="3">2.7.13.3</ecNumber>
    </recommendedName>
</protein>
<evidence type="ECO:0000256" key="8">
    <source>
        <dbReference type="ARBA" id="ARBA00022777"/>
    </source>
</evidence>
<keyword evidence="14" id="KW-1133">Transmembrane helix</keyword>
<feature type="domain" description="PAS" evidence="17">
    <location>
        <begin position="459"/>
        <end position="535"/>
    </location>
</feature>
<evidence type="ECO:0000256" key="7">
    <source>
        <dbReference type="ARBA" id="ARBA00022741"/>
    </source>
</evidence>
<evidence type="ECO:0000256" key="14">
    <source>
        <dbReference type="SAM" id="Phobius"/>
    </source>
</evidence>
<gene>
    <name evidence="19" type="ORF">EDM58_25325</name>
</gene>
<feature type="modified residue" description="4-aspartylphosphate" evidence="12">
    <location>
        <position position="882"/>
    </location>
</feature>
<dbReference type="InterPro" id="IPR003018">
    <property type="entry name" value="GAF"/>
</dbReference>
<dbReference type="Pfam" id="PF00512">
    <property type="entry name" value="HisKA"/>
    <property type="match status" value="1"/>
</dbReference>
<dbReference type="InterPro" id="IPR003661">
    <property type="entry name" value="HisK_dim/P_dom"/>
</dbReference>
<comment type="subcellular location">
    <subcellularLocation>
        <location evidence="2">Cell membrane</location>
        <topology evidence="2">Multi-pass membrane protein</topology>
    </subcellularLocation>
</comment>
<dbReference type="GO" id="GO:0005524">
    <property type="term" value="F:ATP binding"/>
    <property type="evidence" value="ECO:0007669"/>
    <property type="project" value="UniProtKB-KW"/>
</dbReference>
<keyword evidence="9" id="KW-0067">ATP-binding</keyword>
<comment type="catalytic activity">
    <reaction evidence="1">
        <text>ATP + protein L-histidine = ADP + protein N-phospho-L-histidine.</text>
        <dbReference type="EC" id="2.7.13.3"/>
    </reaction>
</comment>
<dbReference type="InterPro" id="IPR001789">
    <property type="entry name" value="Sig_transdc_resp-reg_receiver"/>
</dbReference>
<dbReference type="Pfam" id="PF00072">
    <property type="entry name" value="Response_reg"/>
    <property type="match status" value="1"/>
</dbReference>
<dbReference type="Pfam" id="PF13185">
    <property type="entry name" value="GAF_2"/>
    <property type="match status" value="1"/>
</dbReference>
<dbReference type="InterPro" id="IPR000014">
    <property type="entry name" value="PAS"/>
</dbReference>
<dbReference type="InterPro" id="IPR029016">
    <property type="entry name" value="GAF-like_dom_sf"/>
</dbReference>
<dbReference type="CDD" id="cd00130">
    <property type="entry name" value="PAS"/>
    <property type="match status" value="1"/>
</dbReference>
<dbReference type="Gene3D" id="6.10.340.10">
    <property type="match status" value="1"/>
</dbReference>
<dbReference type="SMART" id="SM00065">
    <property type="entry name" value="GAF"/>
    <property type="match status" value="1"/>
</dbReference>
<evidence type="ECO:0000256" key="10">
    <source>
        <dbReference type="ARBA" id="ARBA00023012"/>
    </source>
</evidence>
<dbReference type="PROSITE" id="PS50112">
    <property type="entry name" value="PAS"/>
    <property type="match status" value="1"/>
</dbReference>
<keyword evidence="6" id="KW-0808">Transferase</keyword>
<proteinExistence type="predicted"/>
<dbReference type="EC" id="2.7.13.3" evidence="3"/>
<dbReference type="PANTHER" id="PTHR43047:SF72">
    <property type="entry name" value="OSMOSENSING HISTIDINE PROTEIN KINASE SLN1"/>
    <property type="match status" value="1"/>
</dbReference>
<keyword evidence="11 14" id="KW-0472">Membrane</keyword>
<evidence type="ECO:0000256" key="13">
    <source>
        <dbReference type="SAM" id="Coils"/>
    </source>
</evidence>
<dbReference type="SUPFAM" id="SSF55781">
    <property type="entry name" value="GAF domain-like"/>
    <property type="match status" value="1"/>
</dbReference>
<dbReference type="InterPro" id="IPR003594">
    <property type="entry name" value="HATPase_dom"/>
</dbReference>
<reference evidence="19 20" key="1">
    <citation type="submission" date="2018-10" db="EMBL/GenBank/DDBJ databases">
        <title>Phylogenomics of Brevibacillus.</title>
        <authorList>
            <person name="Dunlap C."/>
        </authorList>
    </citation>
    <scope>NUCLEOTIDE SEQUENCE [LARGE SCALE GENOMIC DNA]</scope>
    <source>
        <strain evidence="19 20">JCM 15085</strain>
    </source>
</reference>
<keyword evidence="4" id="KW-1003">Cell membrane</keyword>
<evidence type="ECO:0000259" key="17">
    <source>
        <dbReference type="PROSITE" id="PS50112"/>
    </source>
</evidence>
<evidence type="ECO:0000256" key="3">
    <source>
        <dbReference type="ARBA" id="ARBA00012438"/>
    </source>
</evidence>
<feature type="domain" description="HAMP" evidence="18">
    <location>
        <begin position="213"/>
        <end position="265"/>
    </location>
</feature>
<dbReference type="CDD" id="cd06225">
    <property type="entry name" value="HAMP"/>
    <property type="match status" value="1"/>
</dbReference>
<dbReference type="AlphaFoldDB" id="A0A3M8BVK9"/>
<dbReference type="InterPro" id="IPR005467">
    <property type="entry name" value="His_kinase_dom"/>
</dbReference>
<evidence type="ECO:0000256" key="4">
    <source>
        <dbReference type="ARBA" id="ARBA00022475"/>
    </source>
</evidence>
<dbReference type="CDD" id="cd00075">
    <property type="entry name" value="HATPase"/>
    <property type="match status" value="1"/>
</dbReference>
<evidence type="ECO:0000256" key="2">
    <source>
        <dbReference type="ARBA" id="ARBA00004651"/>
    </source>
</evidence>
<dbReference type="Gene3D" id="3.30.565.10">
    <property type="entry name" value="Histidine kinase-like ATPase, C-terminal domain"/>
    <property type="match status" value="1"/>
</dbReference>